<sequence>MKHILTASVAVLFGLSPLVSRAQPEPSVGPAQTTPAGKAQALKLGLQASWNGGVYAGYERQIGAHSSLQGAVVYWQRTHRTSFGDFYRTREFTAEFTYRRYLQPAKPALVGWYAAGGASFLGDMHSSETDSNFLHGQSLTFRLGRQCQLGQRFTFDFNLGPDVALGFRRKYIWDDNQRMYVQSTSKYFFHLTGLAVALHAGYRF</sequence>
<dbReference type="Proteomes" id="UP000054223">
    <property type="component" value="Unassembled WGS sequence"/>
</dbReference>
<evidence type="ECO:0000313" key="2">
    <source>
        <dbReference type="EMBL" id="KUG07798.1"/>
    </source>
</evidence>
<feature type="signal peptide" evidence="1">
    <location>
        <begin position="1"/>
        <end position="22"/>
    </location>
</feature>
<dbReference type="EMBL" id="LNAL01000007">
    <property type="protein sequence ID" value="KUG07798.1"/>
    <property type="molecule type" value="Genomic_DNA"/>
</dbReference>
<dbReference type="AlphaFoldDB" id="A0A9X0HKU5"/>
<accession>A0A9X0HKU5</accession>
<evidence type="ECO:0000313" key="3">
    <source>
        <dbReference type="Proteomes" id="UP000054223"/>
    </source>
</evidence>
<feature type="chain" id="PRO_5040830360" description="DUF3575 domain-containing protein" evidence="1">
    <location>
        <begin position="23"/>
        <end position="204"/>
    </location>
</feature>
<organism evidence="2 3">
    <name type="scientific">Solirubrum puertoriconensis</name>
    <dbReference type="NCBI Taxonomy" id="1751427"/>
    <lineage>
        <taxon>Bacteria</taxon>
        <taxon>Pseudomonadati</taxon>
        <taxon>Bacteroidota</taxon>
        <taxon>Cytophagia</taxon>
        <taxon>Cytophagales</taxon>
    </lineage>
</organism>
<evidence type="ECO:0000256" key="1">
    <source>
        <dbReference type="SAM" id="SignalP"/>
    </source>
</evidence>
<keyword evidence="1" id="KW-0732">Signal</keyword>
<protein>
    <recommendedName>
        <fullName evidence="4">DUF3575 domain-containing protein</fullName>
    </recommendedName>
</protein>
<evidence type="ECO:0008006" key="4">
    <source>
        <dbReference type="Google" id="ProtNLM"/>
    </source>
</evidence>
<reference evidence="2 3" key="1">
    <citation type="submission" date="2015-11" db="EMBL/GenBank/DDBJ databases">
        <title>Solirubrum puertoriconensis gen. nov. an environmental bacteria isolated in Puerto Rico.</title>
        <authorList>
            <person name="Cuebas-Irizarry M.F."/>
            <person name="Montalvo-Rodriguez R."/>
        </authorList>
    </citation>
    <scope>NUCLEOTIDE SEQUENCE [LARGE SCALE GENOMIC DNA]</scope>
    <source>
        <strain evidence="2 3">MC1A</strain>
    </source>
</reference>
<proteinExistence type="predicted"/>
<keyword evidence="3" id="KW-1185">Reference proteome</keyword>
<gene>
    <name evidence="2" type="ORF">ASU33_15935</name>
</gene>
<name>A0A9X0HKU5_SOLP1</name>
<comment type="caution">
    <text evidence="2">The sequence shown here is derived from an EMBL/GenBank/DDBJ whole genome shotgun (WGS) entry which is preliminary data.</text>
</comment>